<evidence type="ECO:0008006" key="3">
    <source>
        <dbReference type="Google" id="ProtNLM"/>
    </source>
</evidence>
<gene>
    <name evidence="1" type="ORF">SAMN05444394_0121</name>
</gene>
<dbReference type="OrthoDB" id="1436505at2"/>
<protein>
    <recommendedName>
        <fullName evidence="3">Outer membrane protein beta-barrel domain-containing protein</fullName>
    </recommendedName>
</protein>
<accession>A0A1N6D3V6</accession>
<dbReference type="Proteomes" id="UP000185221">
    <property type="component" value="Unassembled WGS sequence"/>
</dbReference>
<proteinExistence type="predicted"/>
<dbReference type="SUPFAM" id="SSF56925">
    <property type="entry name" value="OMPA-like"/>
    <property type="match status" value="1"/>
</dbReference>
<evidence type="ECO:0000313" key="1">
    <source>
        <dbReference type="EMBL" id="SIN65344.1"/>
    </source>
</evidence>
<name>A0A1N6D3V6_9BACT</name>
<evidence type="ECO:0000313" key="2">
    <source>
        <dbReference type="Proteomes" id="UP000185221"/>
    </source>
</evidence>
<reference evidence="2" key="1">
    <citation type="submission" date="2016-11" db="EMBL/GenBank/DDBJ databases">
        <authorList>
            <person name="Varghese N."/>
            <person name="Submissions S."/>
        </authorList>
    </citation>
    <scope>NUCLEOTIDE SEQUENCE [LARGE SCALE GENOMIC DNA]</scope>
    <source>
        <strain evidence="2">DSM 15292</strain>
    </source>
</reference>
<dbReference type="RefSeq" id="WP_074222917.1">
    <property type="nucleotide sequence ID" value="NZ_FSRC01000001.1"/>
</dbReference>
<dbReference type="AlphaFoldDB" id="A0A1N6D3V6"/>
<keyword evidence="2" id="KW-1185">Reference proteome</keyword>
<dbReference type="EMBL" id="FSRC01000001">
    <property type="protein sequence ID" value="SIN65344.1"/>
    <property type="molecule type" value="Genomic_DNA"/>
</dbReference>
<organism evidence="1 2">
    <name type="scientific">Algoriphagus halophilus</name>
    <dbReference type="NCBI Taxonomy" id="226505"/>
    <lineage>
        <taxon>Bacteria</taxon>
        <taxon>Pseudomonadati</taxon>
        <taxon>Bacteroidota</taxon>
        <taxon>Cytophagia</taxon>
        <taxon>Cytophagales</taxon>
        <taxon>Cyclobacteriaceae</taxon>
        <taxon>Algoriphagus</taxon>
    </lineage>
</organism>
<dbReference type="STRING" id="226505.SAMN05444394_0121"/>
<dbReference type="InterPro" id="IPR011250">
    <property type="entry name" value="OMP/PagP_B-barrel"/>
</dbReference>
<sequence length="183" mass="20637">MKNKSKVLTYLFLIITSLFSWINQVYGQEKLNISTGFGLPELLNIGMRYQIDQTQIGLSVGSLPLGSNESVVSISGDFYYHFGGFSELSNRRPWFGRIGLNYLRDETESIIHKDFYLNTRIGRDFNISKKIGIEIGIGAIFILSDKEINKNTSNSAGTWTGGWTFDLDFPVLPSLGIGLFYRI</sequence>